<evidence type="ECO:0000256" key="1">
    <source>
        <dbReference type="SAM" id="MobiDB-lite"/>
    </source>
</evidence>
<dbReference type="Proteomes" id="UP001189429">
    <property type="component" value="Unassembled WGS sequence"/>
</dbReference>
<feature type="compositionally biased region" description="Low complexity" evidence="1">
    <location>
        <begin position="17"/>
        <end position="35"/>
    </location>
</feature>
<name>A0ABN9VCI3_9DINO</name>
<dbReference type="EMBL" id="CAUYUJ010016996">
    <property type="protein sequence ID" value="CAK0870783.1"/>
    <property type="molecule type" value="Genomic_DNA"/>
</dbReference>
<reference evidence="2" key="1">
    <citation type="submission" date="2023-10" db="EMBL/GenBank/DDBJ databases">
        <authorList>
            <person name="Chen Y."/>
            <person name="Shah S."/>
            <person name="Dougan E. K."/>
            <person name="Thang M."/>
            <person name="Chan C."/>
        </authorList>
    </citation>
    <scope>NUCLEOTIDE SEQUENCE [LARGE SCALE GENOMIC DNA]</scope>
</reference>
<keyword evidence="3" id="KW-1185">Reference proteome</keyword>
<feature type="compositionally biased region" description="Low complexity" evidence="1">
    <location>
        <begin position="60"/>
        <end position="102"/>
    </location>
</feature>
<accession>A0ABN9VCI3</accession>
<sequence length="252" mass="25082">MASLRAMATPALKLPIGARAPGVADPADVASVASPLRRRGAGPRQPPGKAAPQAPPPASSPTASPSSYREQLRASGLGALQGSRAGGRSAASQQASSPAGSLTFFPPPLSFAGPPAGAPRALPQFEPATPDASARSPPAALLPSALGAPAPPFVPVAEVGTAMPMQPMAPMVGFPPQACGWPDLSPIAAASPATATPMAFFDQMQMPPADFQCFGGVADLMAIAMPQAAGAALDPEQLAAQLRAAAPTVYED</sequence>
<organism evidence="2 3">
    <name type="scientific">Prorocentrum cordatum</name>
    <dbReference type="NCBI Taxonomy" id="2364126"/>
    <lineage>
        <taxon>Eukaryota</taxon>
        <taxon>Sar</taxon>
        <taxon>Alveolata</taxon>
        <taxon>Dinophyceae</taxon>
        <taxon>Prorocentrales</taxon>
        <taxon>Prorocentraceae</taxon>
        <taxon>Prorocentrum</taxon>
    </lineage>
</organism>
<comment type="caution">
    <text evidence="2">The sequence shown here is derived from an EMBL/GenBank/DDBJ whole genome shotgun (WGS) entry which is preliminary data.</text>
</comment>
<evidence type="ECO:0000313" key="3">
    <source>
        <dbReference type="Proteomes" id="UP001189429"/>
    </source>
</evidence>
<evidence type="ECO:0000313" key="2">
    <source>
        <dbReference type="EMBL" id="CAK0870783.1"/>
    </source>
</evidence>
<proteinExistence type="predicted"/>
<feature type="compositionally biased region" description="Low complexity" evidence="1">
    <location>
        <begin position="112"/>
        <end position="140"/>
    </location>
</feature>
<protein>
    <submittedName>
        <fullName evidence="2">Uncharacterized protein</fullName>
    </submittedName>
</protein>
<feature type="region of interest" description="Disordered" evidence="1">
    <location>
        <begin position="1"/>
        <end position="140"/>
    </location>
</feature>
<gene>
    <name evidence="2" type="ORF">PCOR1329_LOCUS56793</name>
</gene>